<protein>
    <submittedName>
        <fullName evidence="2">DinB superfamily protein</fullName>
    </submittedName>
</protein>
<dbReference type="KEGG" id="mri:Mal4_10840"/>
<proteinExistence type="predicted"/>
<accession>A0A517Z2W4</accession>
<dbReference type="Pfam" id="PF12867">
    <property type="entry name" value="DinB_2"/>
    <property type="match status" value="1"/>
</dbReference>
<dbReference type="SUPFAM" id="SSF109854">
    <property type="entry name" value="DinB/YfiT-like putative metalloenzymes"/>
    <property type="match status" value="1"/>
</dbReference>
<dbReference type="Proteomes" id="UP000320496">
    <property type="component" value="Chromosome"/>
</dbReference>
<dbReference type="InterPro" id="IPR034660">
    <property type="entry name" value="DinB/YfiT-like"/>
</dbReference>
<dbReference type="InterPro" id="IPR024775">
    <property type="entry name" value="DinB-like"/>
</dbReference>
<reference evidence="2 3" key="1">
    <citation type="submission" date="2019-02" db="EMBL/GenBank/DDBJ databases">
        <title>Deep-cultivation of Planctomycetes and their phenomic and genomic characterization uncovers novel biology.</title>
        <authorList>
            <person name="Wiegand S."/>
            <person name="Jogler M."/>
            <person name="Boedeker C."/>
            <person name="Pinto D."/>
            <person name="Vollmers J."/>
            <person name="Rivas-Marin E."/>
            <person name="Kohn T."/>
            <person name="Peeters S.H."/>
            <person name="Heuer A."/>
            <person name="Rast P."/>
            <person name="Oberbeckmann S."/>
            <person name="Bunk B."/>
            <person name="Jeske O."/>
            <person name="Meyerdierks A."/>
            <person name="Storesund J.E."/>
            <person name="Kallscheuer N."/>
            <person name="Luecker S."/>
            <person name="Lage O.M."/>
            <person name="Pohl T."/>
            <person name="Merkel B.J."/>
            <person name="Hornburger P."/>
            <person name="Mueller R.-W."/>
            <person name="Bruemmer F."/>
            <person name="Labrenz M."/>
            <person name="Spormann A.M."/>
            <person name="Op den Camp H."/>
            <person name="Overmann J."/>
            <person name="Amann R."/>
            <person name="Jetten M.S.M."/>
            <person name="Mascher T."/>
            <person name="Medema M.H."/>
            <person name="Devos D.P."/>
            <person name="Kaster A.-K."/>
            <person name="Ovreas L."/>
            <person name="Rohde M."/>
            <person name="Galperin M.Y."/>
            <person name="Jogler C."/>
        </authorList>
    </citation>
    <scope>NUCLEOTIDE SEQUENCE [LARGE SCALE GENOMIC DNA]</scope>
    <source>
        <strain evidence="2 3">Mal4</strain>
    </source>
</reference>
<keyword evidence="3" id="KW-1185">Reference proteome</keyword>
<feature type="domain" description="DinB-like" evidence="1">
    <location>
        <begin position="11"/>
        <end position="153"/>
    </location>
</feature>
<dbReference type="EMBL" id="CP036275">
    <property type="protein sequence ID" value="QDU36786.1"/>
    <property type="molecule type" value="Genomic_DNA"/>
</dbReference>
<sequence length="166" mass="18503">MNRIAHLIDRLRFARSYTEALIRDLDEGLWFRQPAEGVTHITWQIGHITVSQHSLCLRRIHGQRPEDESLIPAGFRELFGKGSTPVVDAAAYPTVDAIRKVFDDVHAAALSVCGDLTDDVLDEAVAPPHPAFSNKFGAIRFAAEHELIHAGQIALLRRLMGRPPLR</sequence>
<name>A0A517Z2W4_9PLAN</name>
<dbReference type="RefSeq" id="WP_145367413.1">
    <property type="nucleotide sequence ID" value="NZ_CP036275.1"/>
</dbReference>
<dbReference type="AlphaFoldDB" id="A0A517Z2W4"/>
<dbReference type="Gene3D" id="1.20.120.450">
    <property type="entry name" value="dinb family like domain"/>
    <property type="match status" value="1"/>
</dbReference>
<organism evidence="2 3">
    <name type="scientific">Maioricimonas rarisocia</name>
    <dbReference type="NCBI Taxonomy" id="2528026"/>
    <lineage>
        <taxon>Bacteria</taxon>
        <taxon>Pseudomonadati</taxon>
        <taxon>Planctomycetota</taxon>
        <taxon>Planctomycetia</taxon>
        <taxon>Planctomycetales</taxon>
        <taxon>Planctomycetaceae</taxon>
        <taxon>Maioricimonas</taxon>
    </lineage>
</organism>
<gene>
    <name evidence="2" type="ORF">Mal4_10840</name>
</gene>
<dbReference type="OrthoDB" id="213178at2"/>
<evidence type="ECO:0000259" key="1">
    <source>
        <dbReference type="Pfam" id="PF12867"/>
    </source>
</evidence>
<evidence type="ECO:0000313" key="3">
    <source>
        <dbReference type="Proteomes" id="UP000320496"/>
    </source>
</evidence>
<evidence type="ECO:0000313" key="2">
    <source>
        <dbReference type="EMBL" id="QDU36786.1"/>
    </source>
</evidence>